<proteinExistence type="predicted"/>
<reference evidence="1" key="1">
    <citation type="journal article" date="2021" name="Antonie Van Leeuwenhoek">
        <title>Draft genome and description of Waterburya agarophytonicola gen. nov. sp. nov. (Pleurocapsales, Cyanobacteria): a seaweed symbiont.</title>
        <authorList>
            <person name="Bonthond G."/>
            <person name="Shalygin S."/>
            <person name="Bayer T."/>
            <person name="Weinberger F."/>
        </authorList>
    </citation>
    <scope>NUCLEOTIDE SEQUENCE</scope>
    <source>
        <strain evidence="1">KI4</strain>
    </source>
</reference>
<evidence type="ECO:0000313" key="1">
    <source>
        <dbReference type="EMBL" id="MCC0179777.1"/>
    </source>
</evidence>
<organism evidence="1 2">
    <name type="scientific">Waterburya agarophytonicola KI4</name>
    <dbReference type="NCBI Taxonomy" id="2874699"/>
    <lineage>
        <taxon>Bacteria</taxon>
        <taxon>Bacillati</taxon>
        <taxon>Cyanobacteriota</taxon>
        <taxon>Cyanophyceae</taxon>
        <taxon>Pleurocapsales</taxon>
        <taxon>Hyellaceae</taxon>
        <taxon>Waterburya</taxon>
        <taxon>Waterburya agarophytonicola</taxon>
    </lineage>
</organism>
<sequence>MFKSQSSIKSNQITPAGKEKIVLAQLSLTVAFITLAFSSCSTASSYRKLANNRITTVQMGNGDAILAEVKPGNYRTPQAITEFTKKWYTLMLGWSGGETAVKVNGNLTIPANSYAAAQMMDTRLQKAFLTEFSQLVPSVVFSQDNQLKSSAKVRYVSEPLSLSKDTWAINVVADWILFDSATNTETKTVTFNKSITIKAAAIPPRSVVEEANSLQQLIESIRAYGLEIINVEEFEA</sequence>
<accession>A0A964BZQ4</accession>
<protein>
    <recommendedName>
        <fullName evidence="3">ABC-type transport auxiliary lipoprotein component domain-containing protein</fullName>
    </recommendedName>
</protein>
<gene>
    <name evidence="1" type="ORF">I4641_22810</name>
</gene>
<evidence type="ECO:0008006" key="3">
    <source>
        <dbReference type="Google" id="ProtNLM"/>
    </source>
</evidence>
<dbReference type="Proteomes" id="UP000729733">
    <property type="component" value="Unassembled WGS sequence"/>
</dbReference>
<dbReference type="EMBL" id="JADWDC010000112">
    <property type="protein sequence ID" value="MCC0179777.1"/>
    <property type="molecule type" value="Genomic_DNA"/>
</dbReference>
<dbReference type="AlphaFoldDB" id="A0A964BZQ4"/>
<name>A0A964BZQ4_9CYAN</name>
<comment type="caution">
    <text evidence="1">The sequence shown here is derived from an EMBL/GenBank/DDBJ whole genome shotgun (WGS) entry which is preliminary data.</text>
</comment>
<evidence type="ECO:0000313" key="2">
    <source>
        <dbReference type="Proteomes" id="UP000729733"/>
    </source>
</evidence>
<keyword evidence="2" id="KW-1185">Reference proteome</keyword>
<dbReference type="RefSeq" id="WP_229642875.1">
    <property type="nucleotide sequence ID" value="NZ_JADWDC010000112.1"/>
</dbReference>